<reference evidence="2 3" key="1">
    <citation type="submission" date="2020-08" db="EMBL/GenBank/DDBJ databases">
        <authorList>
            <person name="Newling K."/>
            <person name="Davey J."/>
            <person name="Forrester S."/>
        </authorList>
    </citation>
    <scope>NUCLEOTIDE SEQUENCE [LARGE SCALE GENOMIC DNA]</scope>
    <source>
        <strain evidence="3">Crithidia deanei Carvalho (ATCC PRA-265)</strain>
    </source>
</reference>
<dbReference type="AlphaFoldDB" id="A0A7G2CE23"/>
<keyword evidence="3" id="KW-1185">Reference proteome</keyword>
<dbReference type="Proteomes" id="UP000515908">
    <property type="component" value="Chromosome 10"/>
</dbReference>
<feature type="compositionally biased region" description="Low complexity" evidence="1">
    <location>
        <begin position="543"/>
        <end position="557"/>
    </location>
</feature>
<gene>
    <name evidence="2" type="ORF">ADEAN_000559400</name>
</gene>
<accession>A0A7G2CE23</accession>
<name>A0A7G2CE23_9TRYP</name>
<feature type="compositionally biased region" description="Polar residues" evidence="1">
    <location>
        <begin position="558"/>
        <end position="574"/>
    </location>
</feature>
<feature type="compositionally biased region" description="Polar residues" evidence="1">
    <location>
        <begin position="526"/>
        <end position="542"/>
    </location>
</feature>
<protein>
    <submittedName>
        <fullName evidence="2">Uncharacterized protein</fullName>
    </submittedName>
</protein>
<evidence type="ECO:0000256" key="1">
    <source>
        <dbReference type="SAM" id="MobiDB-lite"/>
    </source>
</evidence>
<feature type="region of interest" description="Disordered" evidence="1">
    <location>
        <begin position="513"/>
        <end position="574"/>
    </location>
</feature>
<sequence length="822" mass="86345">MIPLNENQAVAIPANVGPYRLQLPAAPVQAPATPAAVPDATAAATPAAPVAAAVPGTPAATPAAAATATPAIPELETRVTTTSIGSMPAYVVTCKGFYVQLKADNGTNVSGFNTATLQLSNRYAQRVMITITDAGNKTILKQTSYVPATQAPAITLRLTEDANGMTVTGPDRCTFTVGSTKTNGTVGARLTRASTQRVTAEQIHMDGSASSVSLDVGAKPGASMYSGATTAPGSSTVMSQAKPEEQWIAHLAAAVNAPNMDEARRNMQQVRTPNSNASQVVAFINDVLFKQPPTITFTANPTTLSGIQCAGYNISATIGTQQPCLIPTNSQVSVPSNTQATLTAVHAKNGRPVAACRVLLSTSGTGASMTTPNTSVSGPSDMDAKLMARLLEGLQRSGLDPQRAADDFHSVDASPYSYTGQRVLPLLVNTLRRSNLSSAPEKEQFFFTCCNGHLANVYTTHAHYQLSATIDNQAPVSISQRGRVPANGQFTDDQPHFVRLVARDPVTNAVKGDTTVSVMGTGGGDRTNSGTTSSPAGFQSANPYSQYTPSSYPSMQQRETMPSQQSDGYTAPTSVTSQPYMDVSLQQSGPDCIARLTCPSHLRIVCNVDGTGGDTGRSDFAAKVSGDRPHRVEVSLLDSMGKVVFQQKLDIPSMCSSNVWGLALQENGLALDPDAGCSSTVLLDRDPERAVQGGFIGFDATVPHLLVLRKYISGVHGAKTGELLLRLPGSASPKDLLELIRLYRGRAVGQLDDTGLKRELFNLHNRCTAPSVKELISLLTGSTFSPQSAPYNPERGQVATLATTAGGTGDPNRVYFRLTGNC</sequence>
<evidence type="ECO:0000313" key="3">
    <source>
        <dbReference type="Proteomes" id="UP000515908"/>
    </source>
</evidence>
<organism evidence="2 3">
    <name type="scientific">Angomonas deanei</name>
    <dbReference type="NCBI Taxonomy" id="59799"/>
    <lineage>
        <taxon>Eukaryota</taxon>
        <taxon>Discoba</taxon>
        <taxon>Euglenozoa</taxon>
        <taxon>Kinetoplastea</taxon>
        <taxon>Metakinetoplastina</taxon>
        <taxon>Trypanosomatida</taxon>
        <taxon>Trypanosomatidae</taxon>
        <taxon>Strigomonadinae</taxon>
        <taxon>Angomonas</taxon>
    </lineage>
</organism>
<proteinExistence type="predicted"/>
<dbReference type="VEuPathDB" id="TriTrypDB:ADEAN_000559400"/>
<dbReference type="EMBL" id="LR877154">
    <property type="protein sequence ID" value="CAD2218108.1"/>
    <property type="molecule type" value="Genomic_DNA"/>
</dbReference>
<evidence type="ECO:0000313" key="2">
    <source>
        <dbReference type="EMBL" id="CAD2218108.1"/>
    </source>
</evidence>